<name>A0A431VTL4_9DEIO</name>
<dbReference type="CDD" id="cd17874">
    <property type="entry name" value="FtsY"/>
    <property type="match status" value="1"/>
</dbReference>
<comment type="subcellular location">
    <subcellularLocation>
        <location evidence="9">Cell membrane</location>
        <topology evidence="9">Peripheral membrane protein</topology>
        <orientation evidence="9">Cytoplasmic side</orientation>
    </subcellularLocation>
    <subcellularLocation>
        <location evidence="9">Cytoplasm</location>
    </subcellularLocation>
</comment>
<dbReference type="InterPro" id="IPR003593">
    <property type="entry name" value="AAA+_ATPase"/>
</dbReference>
<dbReference type="InterPro" id="IPR036225">
    <property type="entry name" value="SRP/SRP_N"/>
</dbReference>
<dbReference type="AlphaFoldDB" id="A0A431VTL4"/>
<dbReference type="SUPFAM" id="SSF52540">
    <property type="entry name" value="P-loop containing nucleoside triphosphate hydrolases"/>
    <property type="match status" value="1"/>
</dbReference>
<evidence type="ECO:0000256" key="7">
    <source>
        <dbReference type="ARBA" id="ARBA00023170"/>
    </source>
</evidence>
<dbReference type="EC" id="3.6.5.4" evidence="9"/>
<keyword evidence="12" id="KW-1185">Reference proteome</keyword>
<dbReference type="PROSITE" id="PS00300">
    <property type="entry name" value="SRP54"/>
    <property type="match status" value="1"/>
</dbReference>
<dbReference type="RefSeq" id="WP_126352240.1">
    <property type="nucleotide sequence ID" value="NZ_JBHSVX010000001.1"/>
</dbReference>
<dbReference type="EMBL" id="RXPE01000015">
    <property type="protein sequence ID" value="RTR26494.1"/>
    <property type="molecule type" value="Genomic_DNA"/>
</dbReference>
<evidence type="ECO:0000256" key="1">
    <source>
        <dbReference type="ARBA" id="ARBA00022475"/>
    </source>
</evidence>
<evidence type="ECO:0000256" key="8">
    <source>
        <dbReference type="ARBA" id="ARBA00048027"/>
    </source>
</evidence>
<dbReference type="GO" id="GO:0003924">
    <property type="term" value="F:GTPase activity"/>
    <property type="evidence" value="ECO:0007669"/>
    <property type="project" value="UniProtKB-UniRule"/>
</dbReference>
<feature type="domain" description="SRP54-type proteins GTP-binding" evidence="10">
    <location>
        <begin position="293"/>
        <end position="306"/>
    </location>
</feature>
<comment type="caution">
    <text evidence="11">The sequence shown here is derived from an EMBL/GenBank/DDBJ whole genome shotgun (WGS) entry which is preliminary data.</text>
</comment>
<dbReference type="InterPro" id="IPR004390">
    <property type="entry name" value="SR_rcpt_FtsY"/>
</dbReference>
<dbReference type="Gene3D" id="3.40.50.300">
    <property type="entry name" value="P-loop containing nucleotide triphosphate hydrolases"/>
    <property type="match status" value="1"/>
</dbReference>
<evidence type="ECO:0000313" key="12">
    <source>
        <dbReference type="Proteomes" id="UP000277766"/>
    </source>
</evidence>
<dbReference type="InterPro" id="IPR000897">
    <property type="entry name" value="SRP54_GTPase_dom"/>
</dbReference>
<reference evidence="11 12" key="1">
    <citation type="submission" date="2018-12" db="EMBL/GenBank/DDBJ databases">
        <title>Deinococcus radiophilus ATCC 27603 genome sequencing and assembly.</title>
        <authorList>
            <person name="Maclea K.S."/>
            <person name="Maynard C.R."/>
        </authorList>
    </citation>
    <scope>NUCLEOTIDE SEQUENCE [LARGE SCALE GENOMIC DNA]</scope>
    <source>
        <strain evidence="11 12">ATCC 27603</strain>
    </source>
</reference>
<evidence type="ECO:0000256" key="4">
    <source>
        <dbReference type="ARBA" id="ARBA00022801"/>
    </source>
</evidence>
<dbReference type="SMART" id="SM00963">
    <property type="entry name" value="SRP54_N"/>
    <property type="match status" value="1"/>
</dbReference>
<keyword evidence="2 9" id="KW-0963">Cytoplasm</keyword>
<dbReference type="Pfam" id="PF00448">
    <property type="entry name" value="SRP54"/>
    <property type="match status" value="1"/>
</dbReference>
<evidence type="ECO:0000256" key="3">
    <source>
        <dbReference type="ARBA" id="ARBA00022741"/>
    </source>
</evidence>
<dbReference type="GO" id="GO:0005886">
    <property type="term" value="C:plasma membrane"/>
    <property type="evidence" value="ECO:0007669"/>
    <property type="project" value="UniProtKB-SubCell"/>
</dbReference>
<dbReference type="HAMAP" id="MF_00920">
    <property type="entry name" value="FtsY"/>
    <property type="match status" value="1"/>
</dbReference>
<sequence length="321" mass="33931">MTGEGTNWMTRLRGGLQKTRIQLSTNAGLLGRDLRGYGRNADLLDDLEAALLAADVGGPATADILSSVQSSRRADLMAALSDALIEQLEPKKATEAEDTSGLTPWFQPTVQPSPVQPAGHVVMIIGVNGVGKTTTIAKLGQHYMEHGQSVMFAAGDTFRAAAGAQLEVWGDRLGVPVIQGREGGDPAAVAFDGASSRRARGTDLLLVDTAGRLHNQTNLMQELNKVHRVIGKADAGEPAEVWMVLDAVTGQNGLQQAKKFNEAIPLTGVVVTKLDGTAKGGILIPIVRELGVPIKFIGVGEQAHDLQPFNAHEFVEALLAE</sequence>
<evidence type="ECO:0000259" key="10">
    <source>
        <dbReference type="PROSITE" id="PS00300"/>
    </source>
</evidence>
<dbReference type="SMART" id="SM00382">
    <property type="entry name" value="AAA"/>
    <property type="match status" value="1"/>
</dbReference>
<keyword evidence="6 9" id="KW-0472">Membrane</keyword>
<keyword evidence="5 9" id="KW-0342">GTP-binding</keyword>
<dbReference type="GO" id="GO:0005525">
    <property type="term" value="F:GTP binding"/>
    <property type="evidence" value="ECO:0007669"/>
    <property type="project" value="UniProtKB-UniRule"/>
</dbReference>
<evidence type="ECO:0000256" key="6">
    <source>
        <dbReference type="ARBA" id="ARBA00023136"/>
    </source>
</evidence>
<dbReference type="OrthoDB" id="9804720at2"/>
<evidence type="ECO:0000313" key="11">
    <source>
        <dbReference type="EMBL" id="RTR26494.1"/>
    </source>
</evidence>
<proteinExistence type="inferred from homology"/>
<comment type="subunit">
    <text evidence="9">Part of the signal recognition particle protein translocation system, which is composed of SRP and FtsY.</text>
</comment>
<evidence type="ECO:0000256" key="5">
    <source>
        <dbReference type="ARBA" id="ARBA00023134"/>
    </source>
</evidence>
<dbReference type="InterPro" id="IPR042101">
    <property type="entry name" value="SRP54_N_sf"/>
</dbReference>
<dbReference type="GO" id="GO:0006614">
    <property type="term" value="P:SRP-dependent cotranslational protein targeting to membrane"/>
    <property type="evidence" value="ECO:0007669"/>
    <property type="project" value="InterPro"/>
</dbReference>
<organism evidence="11 12">
    <name type="scientific">Deinococcus radiophilus</name>
    <dbReference type="NCBI Taxonomy" id="32062"/>
    <lineage>
        <taxon>Bacteria</taxon>
        <taxon>Thermotogati</taxon>
        <taxon>Deinococcota</taxon>
        <taxon>Deinococci</taxon>
        <taxon>Deinococcales</taxon>
        <taxon>Deinococcaceae</taxon>
        <taxon>Deinococcus</taxon>
    </lineage>
</organism>
<gene>
    <name evidence="9 11" type="primary">ftsY</name>
    <name evidence="11" type="ORF">EJ104_08040</name>
</gene>
<dbReference type="GO" id="GO:0005047">
    <property type="term" value="F:signal recognition particle binding"/>
    <property type="evidence" value="ECO:0007669"/>
    <property type="project" value="TreeGrafter"/>
</dbReference>
<keyword evidence="3 9" id="KW-0547">Nucleotide-binding</keyword>
<dbReference type="FunFam" id="3.40.50.300:FF:000053">
    <property type="entry name" value="Signal recognition particle receptor FtsY"/>
    <property type="match status" value="1"/>
</dbReference>
<comment type="similarity">
    <text evidence="9">Belongs to the GTP-binding SRP family. FtsY subfamily.</text>
</comment>
<feature type="binding site" evidence="9">
    <location>
        <begin position="126"/>
        <end position="133"/>
    </location>
    <ligand>
        <name>GTP</name>
        <dbReference type="ChEBI" id="CHEBI:37565"/>
    </ligand>
</feature>
<accession>A0A431VTL4</accession>
<keyword evidence="1 9" id="KW-1003">Cell membrane</keyword>
<comment type="catalytic activity">
    <reaction evidence="8 9">
        <text>GTP + H2O = GDP + phosphate + H(+)</text>
        <dbReference type="Rhea" id="RHEA:19669"/>
        <dbReference type="ChEBI" id="CHEBI:15377"/>
        <dbReference type="ChEBI" id="CHEBI:15378"/>
        <dbReference type="ChEBI" id="CHEBI:37565"/>
        <dbReference type="ChEBI" id="CHEBI:43474"/>
        <dbReference type="ChEBI" id="CHEBI:58189"/>
        <dbReference type="EC" id="3.6.5.4"/>
    </reaction>
</comment>
<dbReference type="SUPFAM" id="SSF47364">
    <property type="entry name" value="Domain of the SRP/SRP receptor G-proteins"/>
    <property type="match status" value="1"/>
</dbReference>
<evidence type="ECO:0000256" key="2">
    <source>
        <dbReference type="ARBA" id="ARBA00022490"/>
    </source>
</evidence>
<feature type="binding site" evidence="9">
    <location>
        <begin position="208"/>
        <end position="212"/>
    </location>
    <ligand>
        <name>GTP</name>
        <dbReference type="ChEBI" id="CHEBI:37565"/>
    </ligand>
</feature>
<comment type="function">
    <text evidence="9">Involved in targeting and insertion of nascent membrane proteins into the cytoplasmic membrane. Acts as a receptor for the complex formed by the signal recognition particle (SRP) and the ribosome-nascent chain (RNC).</text>
</comment>
<dbReference type="SMART" id="SM00962">
    <property type="entry name" value="SRP54"/>
    <property type="match status" value="1"/>
</dbReference>
<keyword evidence="4 9" id="KW-0378">Hydrolase</keyword>
<evidence type="ECO:0000256" key="9">
    <source>
        <dbReference type="HAMAP-Rule" id="MF_00920"/>
    </source>
</evidence>
<dbReference type="Proteomes" id="UP000277766">
    <property type="component" value="Unassembled WGS sequence"/>
</dbReference>
<dbReference type="PANTHER" id="PTHR43134">
    <property type="entry name" value="SIGNAL RECOGNITION PARTICLE RECEPTOR SUBUNIT ALPHA"/>
    <property type="match status" value="1"/>
</dbReference>
<keyword evidence="7 9" id="KW-0675">Receptor</keyword>
<protein>
    <recommendedName>
        <fullName evidence="9">Signal recognition particle receptor FtsY</fullName>
        <shortName evidence="9">SRP receptor</shortName>
        <ecNumber evidence="9">3.6.5.4</ecNumber>
    </recommendedName>
</protein>
<dbReference type="NCBIfam" id="TIGR00064">
    <property type="entry name" value="ftsY"/>
    <property type="match status" value="1"/>
</dbReference>
<dbReference type="Gene3D" id="1.20.120.140">
    <property type="entry name" value="Signal recognition particle SRP54, nucleotide-binding domain"/>
    <property type="match status" value="1"/>
</dbReference>
<feature type="binding site" evidence="9">
    <location>
        <begin position="272"/>
        <end position="275"/>
    </location>
    <ligand>
        <name>GTP</name>
        <dbReference type="ChEBI" id="CHEBI:37565"/>
    </ligand>
</feature>
<dbReference type="PANTHER" id="PTHR43134:SF1">
    <property type="entry name" value="SIGNAL RECOGNITION PARTICLE RECEPTOR SUBUNIT ALPHA"/>
    <property type="match status" value="1"/>
</dbReference>
<dbReference type="InterPro" id="IPR013822">
    <property type="entry name" value="Signal_recog_particl_SRP54_hlx"/>
</dbReference>
<dbReference type="GO" id="GO:0005737">
    <property type="term" value="C:cytoplasm"/>
    <property type="evidence" value="ECO:0007669"/>
    <property type="project" value="UniProtKB-SubCell"/>
</dbReference>
<dbReference type="InterPro" id="IPR027417">
    <property type="entry name" value="P-loop_NTPase"/>
</dbReference>